<dbReference type="InterPro" id="IPR052031">
    <property type="entry name" value="Membrane_Transporter-Flippase"/>
</dbReference>
<evidence type="ECO:0000256" key="5">
    <source>
        <dbReference type="ARBA" id="ARBA00022989"/>
    </source>
</evidence>
<dbReference type="InterPro" id="IPR002528">
    <property type="entry name" value="MATE_fam"/>
</dbReference>
<keyword evidence="5 7" id="KW-1133">Transmembrane helix</keyword>
<accession>K0K683</accession>
<evidence type="ECO:0000256" key="7">
    <source>
        <dbReference type="SAM" id="Phobius"/>
    </source>
</evidence>
<dbReference type="KEGG" id="sesp:BN6_51380"/>
<name>K0K683_SACES</name>
<feature type="transmembrane region" description="Helical" evidence="7">
    <location>
        <begin position="357"/>
        <end position="378"/>
    </location>
</feature>
<dbReference type="PANTHER" id="PTHR43549">
    <property type="entry name" value="MULTIDRUG RESISTANCE PROTEIN YPNP-RELATED"/>
    <property type="match status" value="1"/>
</dbReference>
<keyword evidence="3" id="KW-1003">Cell membrane</keyword>
<evidence type="ECO:0000313" key="8">
    <source>
        <dbReference type="EMBL" id="CCH32404.1"/>
    </source>
</evidence>
<dbReference type="STRING" id="1179773.BN6_51380"/>
<dbReference type="eggNOG" id="COG0534">
    <property type="taxonomic scope" value="Bacteria"/>
</dbReference>
<feature type="transmembrane region" description="Helical" evidence="7">
    <location>
        <begin position="315"/>
        <end position="337"/>
    </location>
</feature>
<dbReference type="PIRSF" id="PIRSF006603">
    <property type="entry name" value="DinF"/>
    <property type="match status" value="1"/>
</dbReference>
<dbReference type="EMBL" id="HE804045">
    <property type="protein sequence ID" value="CCH32404.1"/>
    <property type="molecule type" value="Genomic_DNA"/>
</dbReference>
<protein>
    <submittedName>
        <fullName evidence="8">MatE-like domain efflux pump</fullName>
    </submittedName>
</protein>
<feature type="transmembrane region" description="Helical" evidence="7">
    <location>
        <begin position="195"/>
        <end position="216"/>
    </location>
</feature>
<keyword evidence="9" id="KW-1185">Reference proteome</keyword>
<dbReference type="Pfam" id="PF01554">
    <property type="entry name" value="MatE"/>
    <property type="match status" value="2"/>
</dbReference>
<organism evidence="8 9">
    <name type="scientific">Saccharothrix espanaensis (strain ATCC 51144 / DSM 44229 / JCM 9112 / NBRC 15066 / NRRL 15764)</name>
    <dbReference type="NCBI Taxonomy" id="1179773"/>
    <lineage>
        <taxon>Bacteria</taxon>
        <taxon>Bacillati</taxon>
        <taxon>Actinomycetota</taxon>
        <taxon>Actinomycetes</taxon>
        <taxon>Pseudonocardiales</taxon>
        <taxon>Pseudonocardiaceae</taxon>
        <taxon>Saccharothrix</taxon>
    </lineage>
</organism>
<dbReference type="HOGENOM" id="CLU_599759_0_0_11"/>
<keyword evidence="2" id="KW-0813">Transport</keyword>
<feature type="transmembrane region" description="Helical" evidence="7">
    <location>
        <begin position="12"/>
        <end position="32"/>
    </location>
</feature>
<evidence type="ECO:0000256" key="6">
    <source>
        <dbReference type="ARBA" id="ARBA00023136"/>
    </source>
</evidence>
<dbReference type="Proteomes" id="UP000006281">
    <property type="component" value="Chromosome"/>
</dbReference>
<dbReference type="AlphaFoldDB" id="K0K683"/>
<feature type="transmembrane region" description="Helical" evidence="7">
    <location>
        <begin position="413"/>
        <end position="438"/>
    </location>
</feature>
<sequence>MRPRASLTEAPVLRSIAGAGLANLLASVILVGRNLLDGFYAAAVSTDALASFTLVIPIIFLLIGLSQGVSVAASNVLATRTGAGTPPSPDFVRHAAFAALTTALALGLLLAVAAPAAMSLYRADPEVLDHAVVLARWLIAGMPVLFLYGVSTAMLRALGDAPGAAKAATAGLLVGVAATPLLVFVTPPFPDDPLVGIALGLQLGYACTTVLVALRLRRRGLLGGRIDRATLRADLSAFARLGVPVALTNLVTLGAAFLITGVVSNAGTDATAAYGVVSRVDQFALIVVNSVILALVPFVGQNFGAGRPDRVRQGVLSALALMLGCWVLLGTVLALAAPAVAELFGLPGEAAVTATGWLRLSALAFIFQGVTMTAVALLQVLGRPGLALVANAVHLYALLVPWLFLLASGDDPAVLYQAVAGAQITTGVAFLLIGAWVLRRRTAPGTAVDKEGAAHA</sequence>
<dbReference type="GO" id="GO:0042910">
    <property type="term" value="F:xenobiotic transmembrane transporter activity"/>
    <property type="evidence" value="ECO:0007669"/>
    <property type="project" value="InterPro"/>
</dbReference>
<feature type="transmembrane region" description="Helical" evidence="7">
    <location>
        <begin position="167"/>
        <end position="189"/>
    </location>
</feature>
<dbReference type="PATRIC" id="fig|1179773.3.peg.5164"/>
<dbReference type="GO" id="GO:0015297">
    <property type="term" value="F:antiporter activity"/>
    <property type="evidence" value="ECO:0007669"/>
    <property type="project" value="InterPro"/>
</dbReference>
<evidence type="ECO:0000256" key="2">
    <source>
        <dbReference type="ARBA" id="ARBA00022448"/>
    </source>
</evidence>
<feature type="transmembrane region" description="Helical" evidence="7">
    <location>
        <begin position="283"/>
        <end position="303"/>
    </location>
</feature>
<dbReference type="PANTHER" id="PTHR43549:SF3">
    <property type="entry name" value="MULTIDRUG RESISTANCE PROTEIN YPNP-RELATED"/>
    <property type="match status" value="1"/>
</dbReference>
<proteinExistence type="predicted"/>
<evidence type="ECO:0000256" key="1">
    <source>
        <dbReference type="ARBA" id="ARBA00004651"/>
    </source>
</evidence>
<evidence type="ECO:0000256" key="4">
    <source>
        <dbReference type="ARBA" id="ARBA00022692"/>
    </source>
</evidence>
<keyword evidence="6 7" id="KW-0472">Membrane</keyword>
<feature type="transmembrane region" description="Helical" evidence="7">
    <location>
        <begin position="237"/>
        <end position="263"/>
    </location>
</feature>
<dbReference type="InterPro" id="IPR048279">
    <property type="entry name" value="MdtK-like"/>
</dbReference>
<feature type="transmembrane region" description="Helical" evidence="7">
    <location>
        <begin position="91"/>
        <end position="114"/>
    </location>
</feature>
<keyword evidence="4 7" id="KW-0812">Transmembrane</keyword>
<comment type="subcellular location">
    <subcellularLocation>
        <location evidence="1">Cell membrane</location>
        <topology evidence="1">Multi-pass membrane protein</topology>
    </subcellularLocation>
</comment>
<feature type="transmembrane region" description="Helical" evidence="7">
    <location>
        <begin position="134"/>
        <end position="155"/>
    </location>
</feature>
<evidence type="ECO:0000313" key="9">
    <source>
        <dbReference type="Proteomes" id="UP000006281"/>
    </source>
</evidence>
<evidence type="ECO:0000256" key="3">
    <source>
        <dbReference type="ARBA" id="ARBA00022475"/>
    </source>
</evidence>
<dbReference type="GO" id="GO:0005886">
    <property type="term" value="C:plasma membrane"/>
    <property type="evidence" value="ECO:0007669"/>
    <property type="project" value="UniProtKB-SubCell"/>
</dbReference>
<gene>
    <name evidence="8" type="ordered locus">BN6_51380</name>
</gene>
<feature type="transmembrane region" description="Helical" evidence="7">
    <location>
        <begin position="385"/>
        <end position="407"/>
    </location>
</feature>
<reference evidence="8 9" key="1">
    <citation type="journal article" date="2012" name="BMC Genomics">
        <title>Complete genome sequence of Saccharothrix espanaensis DSM 44229T and comparison to the other completely sequenced Pseudonocardiaceae.</title>
        <authorList>
            <person name="Strobel T."/>
            <person name="Al-Dilaimi A."/>
            <person name="Blom J."/>
            <person name="Gessner A."/>
            <person name="Kalinowski J."/>
            <person name="Luzhetska M."/>
            <person name="Puhler A."/>
            <person name="Szczepanowski R."/>
            <person name="Bechthold A."/>
            <person name="Ruckert C."/>
        </authorList>
    </citation>
    <scope>NUCLEOTIDE SEQUENCE [LARGE SCALE GENOMIC DNA]</scope>
    <source>
        <strain evidence="9">ATCC 51144 / DSM 44229 / JCM 9112 / NBRC 15066 / NRRL 15764</strain>
    </source>
</reference>
<feature type="transmembrane region" description="Helical" evidence="7">
    <location>
        <begin position="52"/>
        <end position="79"/>
    </location>
</feature>